<keyword evidence="1" id="KW-0812">Transmembrane</keyword>
<comment type="caution">
    <text evidence="2">The sequence shown here is derived from an EMBL/GenBank/DDBJ whole genome shotgun (WGS) entry which is preliminary data.</text>
</comment>
<feature type="transmembrane region" description="Helical" evidence="1">
    <location>
        <begin position="99"/>
        <end position="123"/>
    </location>
</feature>
<protein>
    <submittedName>
        <fullName evidence="2">Uncharacterized protein</fullName>
    </submittedName>
</protein>
<evidence type="ECO:0000313" key="2">
    <source>
        <dbReference type="EMBL" id="KAF9447974.1"/>
    </source>
</evidence>
<name>A0A9P5XCV2_9AGAR</name>
<organism evidence="2 3">
    <name type="scientific">Macrolepiota fuliginosa MF-IS2</name>
    <dbReference type="NCBI Taxonomy" id="1400762"/>
    <lineage>
        <taxon>Eukaryota</taxon>
        <taxon>Fungi</taxon>
        <taxon>Dikarya</taxon>
        <taxon>Basidiomycota</taxon>
        <taxon>Agaricomycotina</taxon>
        <taxon>Agaricomycetes</taxon>
        <taxon>Agaricomycetidae</taxon>
        <taxon>Agaricales</taxon>
        <taxon>Agaricineae</taxon>
        <taxon>Agaricaceae</taxon>
        <taxon>Macrolepiota</taxon>
    </lineage>
</organism>
<keyword evidence="1" id="KW-1133">Transmembrane helix</keyword>
<accession>A0A9P5XCV2</accession>
<dbReference type="EMBL" id="MU151178">
    <property type="protein sequence ID" value="KAF9447974.1"/>
    <property type="molecule type" value="Genomic_DNA"/>
</dbReference>
<evidence type="ECO:0000256" key="1">
    <source>
        <dbReference type="SAM" id="Phobius"/>
    </source>
</evidence>
<sequence>MSTNADGVEQVLRGLLPTTIANAAGAFTTGTCFTLGVICLVLLSSQAAGPPKQRQWLQLYIVALILAVLCFFIAIFLLTNATAIFLPQANTDDKLGIQLTIFSSATMVIIVYMTDGLLVWRCYMVHQALMGRCSLFWSKIAWVVPAGLRMTRIYFESKVSTARHNNIVSILLESAAINVPIAICAAVGNMVTTYGRAIGRHNREEVAQLMEMESEEFATHMIPPSSQLVNA</sequence>
<feature type="transmembrane region" description="Helical" evidence="1">
    <location>
        <begin position="56"/>
        <end position="79"/>
    </location>
</feature>
<gene>
    <name evidence="2" type="ORF">P691DRAFT_818493</name>
</gene>
<keyword evidence="1" id="KW-0472">Membrane</keyword>
<reference evidence="2" key="1">
    <citation type="submission" date="2020-11" db="EMBL/GenBank/DDBJ databases">
        <authorList>
            <consortium name="DOE Joint Genome Institute"/>
            <person name="Ahrendt S."/>
            <person name="Riley R."/>
            <person name="Andreopoulos W."/>
            <person name="Labutti K."/>
            <person name="Pangilinan J."/>
            <person name="Ruiz-Duenas F.J."/>
            <person name="Barrasa J.M."/>
            <person name="Sanchez-Garcia M."/>
            <person name="Camarero S."/>
            <person name="Miyauchi S."/>
            <person name="Serrano A."/>
            <person name="Linde D."/>
            <person name="Babiker R."/>
            <person name="Drula E."/>
            <person name="Ayuso-Fernandez I."/>
            <person name="Pacheco R."/>
            <person name="Padilla G."/>
            <person name="Ferreira P."/>
            <person name="Barriuso J."/>
            <person name="Kellner H."/>
            <person name="Castanera R."/>
            <person name="Alfaro M."/>
            <person name="Ramirez L."/>
            <person name="Pisabarro A.G."/>
            <person name="Kuo A."/>
            <person name="Tritt A."/>
            <person name="Lipzen A."/>
            <person name="He G."/>
            <person name="Yan M."/>
            <person name="Ng V."/>
            <person name="Cullen D."/>
            <person name="Martin F."/>
            <person name="Rosso M.-N."/>
            <person name="Henrissat B."/>
            <person name="Hibbett D."/>
            <person name="Martinez A.T."/>
            <person name="Grigoriev I.V."/>
        </authorList>
    </citation>
    <scope>NUCLEOTIDE SEQUENCE</scope>
    <source>
        <strain evidence="2">MF-IS2</strain>
    </source>
</reference>
<dbReference type="Proteomes" id="UP000807342">
    <property type="component" value="Unassembled WGS sequence"/>
</dbReference>
<proteinExistence type="predicted"/>
<keyword evidence="3" id="KW-1185">Reference proteome</keyword>
<feature type="transmembrane region" description="Helical" evidence="1">
    <location>
        <begin position="135"/>
        <end position="155"/>
    </location>
</feature>
<feature type="transmembrane region" description="Helical" evidence="1">
    <location>
        <begin position="20"/>
        <end position="44"/>
    </location>
</feature>
<evidence type="ECO:0000313" key="3">
    <source>
        <dbReference type="Proteomes" id="UP000807342"/>
    </source>
</evidence>
<dbReference type="OrthoDB" id="3259206at2759"/>
<feature type="transmembrane region" description="Helical" evidence="1">
    <location>
        <begin position="167"/>
        <end position="191"/>
    </location>
</feature>
<dbReference type="AlphaFoldDB" id="A0A9P5XCV2"/>